<keyword evidence="2" id="KW-0812">Transmembrane</keyword>
<evidence type="ECO:0008006" key="5">
    <source>
        <dbReference type="Google" id="ProtNLM"/>
    </source>
</evidence>
<feature type="transmembrane region" description="Helical" evidence="2">
    <location>
        <begin position="116"/>
        <end position="142"/>
    </location>
</feature>
<evidence type="ECO:0000313" key="3">
    <source>
        <dbReference type="EMBL" id="PWN32628.1"/>
    </source>
</evidence>
<organism evidence="3 4">
    <name type="scientific">Meira miltonrushii</name>
    <dbReference type="NCBI Taxonomy" id="1280837"/>
    <lineage>
        <taxon>Eukaryota</taxon>
        <taxon>Fungi</taxon>
        <taxon>Dikarya</taxon>
        <taxon>Basidiomycota</taxon>
        <taxon>Ustilaginomycotina</taxon>
        <taxon>Exobasidiomycetes</taxon>
        <taxon>Exobasidiales</taxon>
        <taxon>Brachybasidiaceae</taxon>
        <taxon>Meira</taxon>
    </lineage>
</organism>
<dbReference type="InParanoid" id="A0A316V6H9"/>
<dbReference type="AlphaFoldDB" id="A0A316V6H9"/>
<feature type="compositionally biased region" description="Polar residues" evidence="1">
    <location>
        <begin position="19"/>
        <end position="45"/>
    </location>
</feature>
<evidence type="ECO:0000313" key="4">
    <source>
        <dbReference type="Proteomes" id="UP000245771"/>
    </source>
</evidence>
<dbReference type="EMBL" id="KZ819605">
    <property type="protein sequence ID" value="PWN32628.1"/>
    <property type="molecule type" value="Genomic_DNA"/>
</dbReference>
<dbReference type="Proteomes" id="UP000245771">
    <property type="component" value="Unassembled WGS sequence"/>
</dbReference>
<dbReference type="OrthoDB" id="20273at2759"/>
<feature type="region of interest" description="Disordered" evidence="1">
    <location>
        <begin position="16"/>
        <end position="88"/>
    </location>
</feature>
<dbReference type="Gene3D" id="2.60.40.1820">
    <property type="match status" value="1"/>
</dbReference>
<protein>
    <recommendedName>
        <fullName evidence="5">Late embryogenesis abundant protein LEA-2 subgroup domain-containing protein</fullName>
    </recommendedName>
</protein>
<dbReference type="STRING" id="1280837.A0A316V6H9"/>
<accession>A0A316V6H9</accession>
<reference evidence="3 4" key="1">
    <citation type="journal article" date="2018" name="Mol. Biol. Evol.">
        <title>Broad Genomic Sampling Reveals a Smut Pathogenic Ancestry of the Fungal Clade Ustilaginomycotina.</title>
        <authorList>
            <person name="Kijpornyongpan T."/>
            <person name="Mondo S.J."/>
            <person name="Barry K."/>
            <person name="Sandor L."/>
            <person name="Lee J."/>
            <person name="Lipzen A."/>
            <person name="Pangilinan J."/>
            <person name="LaButti K."/>
            <person name="Hainaut M."/>
            <person name="Henrissat B."/>
            <person name="Grigoriev I.V."/>
            <person name="Spatafora J.W."/>
            <person name="Aime M.C."/>
        </authorList>
    </citation>
    <scope>NUCLEOTIDE SEQUENCE [LARGE SCALE GENOMIC DNA]</scope>
    <source>
        <strain evidence="3 4">MCA 3882</strain>
    </source>
</reference>
<gene>
    <name evidence="3" type="ORF">FA14DRAFT_161980</name>
</gene>
<dbReference type="GeneID" id="37021151"/>
<keyword evidence="2" id="KW-0472">Membrane</keyword>
<evidence type="ECO:0000256" key="1">
    <source>
        <dbReference type="SAM" id="MobiDB-lite"/>
    </source>
</evidence>
<name>A0A316V6H9_9BASI</name>
<keyword evidence="2" id="KW-1133">Transmembrane helix</keyword>
<keyword evidence="4" id="KW-1185">Reference proteome</keyword>
<proteinExistence type="predicted"/>
<sequence>MSYPFTNQHYAQDSYAHNAYNNNGGSQGHYSYDQNQNLNQHNSYESDPYARDAQTNVHDQSAVGPDVPEKSEKMYNEGNSPYGARGAAPDPIYTGNSIWSHDDKRSMAKRSVPAKLFRVLFCIIINAIIVIISIICLVVIFARPFNVGVGTVTPPSSNSVSLDGNAITFNGSIDFIVSNPNSISSALSLDAKVYDNVDKSQDIGRGSIDNAKIDANANSTIHFPYQIRYNYVADKNKLILQDLVSKCTSNSKLDLELNINAKLKILSVPVPVAFSQDINFDCPIPSDILKNIAGGNLGSLASSFGARSRIPDDHHEL</sequence>
<dbReference type="RefSeq" id="XP_025352930.1">
    <property type="nucleotide sequence ID" value="XM_025499370.1"/>
</dbReference>
<evidence type="ECO:0000256" key="2">
    <source>
        <dbReference type="SAM" id="Phobius"/>
    </source>
</evidence>